<sequence length="403" mass="46497">MERSRTTKNAPPDVLKEYLLQPHEGDFYSFLENTDIASMHLTKSGCEDCVKMLWKNYFDITKKEREQERKNLVINYQGASMPIWYKTFGSSPFGEKSLIISLHGGGGTEPFINDMQWKNQQTLYNIEEGVYVVPRAPGNTWDLWHRPEIDHMFDRIIENMIIFEGVNSNKVYLTGYSAGGDGVYKLAPRTADRWAAANMNAGHPNGASPLSLRNTPFTIHIGANDVAYNRNKVAQEWADKLAKLNKEDSEGYDHWVEIYDKTGHWMNGKEKAAINWMTKHIRNPTPDRVVWWQDAVTHDRFFWLELPKDQVRQYTKVIATRDRQNFDIQTKDYKNVTILLNDTMVDMDSPVKITMEGKVLFEGIVPRTIGAIARSLKRHGDLYLIFTGEVTVCTESQQDEFKN</sequence>
<evidence type="ECO:0000313" key="2">
    <source>
        <dbReference type="Proteomes" id="UP000789366"/>
    </source>
</evidence>
<organism evidence="1 2">
    <name type="scientific">Cetraspora pellucida</name>
    <dbReference type="NCBI Taxonomy" id="1433469"/>
    <lineage>
        <taxon>Eukaryota</taxon>
        <taxon>Fungi</taxon>
        <taxon>Fungi incertae sedis</taxon>
        <taxon>Mucoromycota</taxon>
        <taxon>Glomeromycotina</taxon>
        <taxon>Glomeromycetes</taxon>
        <taxon>Diversisporales</taxon>
        <taxon>Gigasporaceae</taxon>
        <taxon>Cetraspora</taxon>
    </lineage>
</organism>
<dbReference type="Proteomes" id="UP000789366">
    <property type="component" value="Unassembled WGS sequence"/>
</dbReference>
<dbReference type="EMBL" id="CAJVPW010004597">
    <property type="protein sequence ID" value="CAG8542738.1"/>
    <property type="molecule type" value="Genomic_DNA"/>
</dbReference>
<accession>A0ACA9LT54</accession>
<name>A0ACA9LT54_9GLOM</name>
<keyword evidence="2" id="KW-1185">Reference proteome</keyword>
<proteinExistence type="predicted"/>
<reference evidence="1" key="1">
    <citation type="submission" date="2021-06" db="EMBL/GenBank/DDBJ databases">
        <authorList>
            <person name="Kallberg Y."/>
            <person name="Tangrot J."/>
            <person name="Rosling A."/>
        </authorList>
    </citation>
    <scope>NUCLEOTIDE SEQUENCE</scope>
    <source>
        <strain evidence="1">28 12/20/2015</strain>
    </source>
</reference>
<comment type="caution">
    <text evidence="1">The sequence shown here is derived from an EMBL/GenBank/DDBJ whole genome shotgun (WGS) entry which is preliminary data.</text>
</comment>
<protein>
    <submittedName>
        <fullName evidence="1">6676_t:CDS:1</fullName>
    </submittedName>
</protein>
<gene>
    <name evidence="1" type="ORF">SPELUC_LOCUS4873</name>
</gene>
<evidence type="ECO:0000313" key="1">
    <source>
        <dbReference type="EMBL" id="CAG8542738.1"/>
    </source>
</evidence>